<organism evidence="1 2">
    <name type="scientific">Portunus trituberculatus</name>
    <name type="common">Swimming crab</name>
    <name type="synonym">Neptunus trituberculatus</name>
    <dbReference type="NCBI Taxonomy" id="210409"/>
    <lineage>
        <taxon>Eukaryota</taxon>
        <taxon>Metazoa</taxon>
        <taxon>Ecdysozoa</taxon>
        <taxon>Arthropoda</taxon>
        <taxon>Crustacea</taxon>
        <taxon>Multicrustacea</taxon>
        <taxon>Malacostraca</taxon>
        <taxon>Eumalacostraca</taxon>
        <taxon>Eucarida</taxon>
        <taxon>Decapoda</taxon>
        <taxon>Pleocyemata</taxon>
        <taxon>Brachyura</taxon>
        <taxon>Eubrachyura</taxon>
        <taxon>Portunoidea</taxon>
        <taxon>Portunidae</taxon>
        <taxon>Portuninae</taxon>
        <taxon>Portunus</taxon>
    </lineage>
</organism>
<dbReference type="PANTHER" id="PTHR47331">
    <property type="entry name" value="PHD-TYPE DOMAIN-CONTAINING PROTEIN"/>
    <property type="match status" value="1"/>
</dbReference>
<name>A0A5B7GET4_PORTR</name>
<evidence type="ECO:0000313" key="1">
    <source>
        <dbReference type="EMBL" id="MPC55054.1"/>
    </source>
</evidence>
<accession>A0A5B7GET4</accession>
<dbReference type="AlphaFoldDB" id="A0A5B7GET4"/>
<comment type="caution">
    <text evidence="1">The sequence shown here is derived from an EMBL/GenBank/DDBJ whole genome shotgun (WGS) entry which is preliminary data.</text>
</comment>
<proteinExistence type="predicted"/>
<dbReference type="PANTHER" id="PTHR47331:SF1">
    <property type="entry name" value="GAG-LIKE PROTEIN"/>
    <property type="match status" value="1"/>
</dbReference>
<reference evidence="1 2" key="1">
    <citation type="submission" date="2019-05" db="EMBL/GenBank/DDBJ databases">
        <title>Another draft genome of Portunus trituberculatus and its Hox gene families provides insights of decapod evolution.</title>
        <authorList>
            <person name="Jeong J.-H."/>
            <person name="Song I."/>
            <person name="Kim S."/>
            <person name="Choi T."/>
            <person name="Kim D."/>
            <person name="Ryu S."/>
            <person name="Kim W."/>
        </authorList>
    </citation>
    <scope>NUCLEOTIDE SEQUENCE [LARGE SCALE GENOMIC DNA]</scope>
    <source>
        <tissue evidence="1">Muscle</tissue>
    </source>
</reference>
<dbReference type="EMBL" id="VSRR010012848">
    <property type="protein sequence ID" value="MPC55054.1"/>
    <property type="molecule type" value="Genomic_DNA"/>
</dbReference>
<dbReference type="OrthoDB" id="6378313at2759"/>
<keyword evidence="2" id="KW-1185">Reference proteome</keyword>
<gene>
    <name evidence="1" type="ORF">E2C01_048985</name>
</gene>
<sequence length="111" mass="12357">MDAPQAFIPLEVRTGKSGDAFAMRTCLGWTVNGPTRVNGLAVHSSECRSLVAKTETHLEGQIKAIWNQDFVCKEEGASLVEDKRVINLWSRTIDTVKDHYQLPMPFRGEGP</sequence>
<dbReference type="Proteomes" id="UP000324222">
    <property type="component" value="Unassembled WGS sequence"/>
</dbReference>
<evidence type="ECO:0000313" key="2">
    <source>
        <dbReference type="Proteomes" id="UP000324222"/>
    </source>
</evidence>
<protein>
    <submittedName>
        <fullName evidence="1">Uncharacterized protein</fullName>
    </submittedName>
</protein>